<dbReference type="EC" id="3.5.4.25" evidence="19"/>
<dbReference type="NCBIfam" id="NF001591">
    <property type="entry name" value="PRK00393.1"/>
    <property type="match status" value="1"/>
</dbReference>
<dbReference type="GO" id="GO:0005829">
    <property type="term" value="C:cytosol"/>
    <property type="evidence" value="ECO:0007669"/>
    <property type="project" value="TreeGrafter"/>
</dbReference>
<feature type="region of interest" description="DHBP synthase" evidence="19">
    <location>
        <begin position="1"/>
        <end position="222"/>
    </location>
</feature>
<feature type="binding site" evidence="19">
    <location>
        <position position="278"/>
    </location>
    <ligand>
        <name>Zn(2+)</name>
        <dbReference type="ChEBI" id="CHEBI:29105"/>
        <note>catalytic</note>
    </ligand>
</feature>
<feature type="binding site" evidence="19">
    <location>
        <begin position="46"/>
        <end position="47"/>
    </location>
    <ligand>
        <name>D-ribulose 5-phosphate</name>
        <dbReference type="ChEBI" id="CHEBI:58121"/>
    </ligand>
</feature>
<feature type="site" description="Essential for DHBP synthase activity" evidence="19">
    <location>
        <position position="147"/>
    </location>
</feature>
<organism evidence="21 22">
    <name type="scientific">Streptomyces paromomycinus</name>
    <name type="common">Streptomyces rimosus subsp. paromomycinus</name>
    <dbReference type="NCBI Taxonomy" id="92743"/>
    <lineage>
        <taxon>Bacteria</taxon>
        <taxon>Bacillati</taxon>
        <taxon>Actinomycetota</taxon>
        <taxon>Actinomycetes</taxon>
        <taxon>Kitasatosporales</taxon>
        <taxon>Streptomycetaceae</taxon>
        <taxon>Streptomyces</taxon>
    </lineage>
</organism>
<evidence type="ECO:0000256" key="13">
    <source>
        <dbReference type="ARBA" id="ARBA00023134"/>
    </source>
</evidence>
<keyword evidence="14 19" id="KW-0464">Manganese</keyword>
<keyword evidence="13 19" id="KW-0342">GTP-binding</keyword>
<accession>A0A401WDC0</accession>
<dbReference type="GO" id="GO:0008686">
    <property type="term" value="F:3,4-dihydroxy-2-butanone-4-phosphate synthase activity"/>
    <property type="evidence" value="ECO:0007669"/>
    <property type="project" value="UniProtKB-UniRule"/>
</dbReference>
<keyword evidence="16 19" id="KW-0511">Multifunctional enzyme</keyword>
<evidence type="ECO:0000256" key="18">
    <source>
        <dbReference type="ARBA" id="ARBA00049295"/>
    </source>
</evidence>
<comment type="cofactor">
    <cofactor evidence="2">
        <name>Mn(2+)</name>
        <dbReference type="ChEBI" id="CHEBI:29035"/>
    </cofactor>
</comment>
<keyword evidence="22" id="KW-1185">Reference proteome</keyword>
<evidence type="ECO:0000256" key="7">
    <source>
        <dbReference type="ARBA" id="ARBA00022619"/>
    </source>
</evidence>
<gene>
    <name evidence="19 21" type="primary">ribBA</name>
    <name evidence="21" type="ORF">GKJPGBOP_07036</name>
</gene>
<keyword evidence="15 19" id="KW-0456">Lyase</keyword>
<evidence type="ECO:0000256" key="4">
    <source>
        <dbReference type="ARBA" id="ARBA00004853"/>
    </source>
</evidence>
<dbReference type="FunFam" id="3.90.870.10:FF:000001">
    <property type="entry name" value="Riboflavin biosynthesis protein RibBA"/>
    <property type="match status" value="1"/>
</dbReference>
<dbReference type="Gene3D" id="3.90.870.10">
    <property type="entry name" value="DHBP synthase"/>
    <property type="match status" value="1"/>
</dbReference>
<dbReference type="Pfam" id="PF00925">
    <property type="entry name" value="GTP_cyclohydro2"/>
    <property type="match status" value="1"/>
</dbReference>
<name>A0A401WDC0_STREY</name>
<comment type="pathway">
    <text evidence="5 19">Cofactor biosynthesis; riboflavin biosynthesis; 2-hydroxy-3-oxobutyl phosphate from D-ribulose 5-phosphate: step 1/1.</text>
</comment>
<dbReference type="CDD" id="cd00641">
    <property type="entry name" value="GTP_cyclohydro2"/>
    <property type="match status" value="1"/>
</dbReference>
<comment type="cofactor">
    <cofactor evidence="19">
        <name>Zn(2+)</name>
        <dbReference type="ChEBI" id="CHEBI:29105"/>
    </cofactor>
    <text evidence="19">Binds 1 zinc ion per subunit.</text>
</comment>
<feature type="binding site" evidence="19">
    <location>
        <begin position="161"/>
        <end position="165"/>
    </location>
    <ligand>
        <name>D-ribulose 5-phosphate</name>
        <dbReference type="ChEBI" id="CHEBI:58121"/>
    </ligand>
</feature>
<feature type="binding site" evidence="19">
    <location>
        <position position="374"/>
    </location>
    <ligand>
        <name>GTP</name>
        <dbReference type="ChEBI" id="CHEBI:37565"/>
    </ligand>
</feature>
<keyword evidence="8 19" id="KW-0479">Metal-binding</keyword>
<evidence type="ECO:0000256" key="9">
    <source>
        <dbReference type="ARBA" id="ARBA00022741"/>
    </source>
</evidence>
<dbReference type="HAMAP" id="MF_01283">
    <property type="entry name" value="RibBA"/>
    <property type="match status" value="1"/>
</dbReference>
<feature type="site" description="Essential for DHBP synthase activity" evidence="19">
    <location>
        <position position="185"/>
    </location>
</feature>
<dbReference type="NCBIfam" id="TIGR00506">
    <property type="entry name" value="ribB"/>
    <property type="match status" value="1"/>
</dbReference>
<dbReference type="GO" id="GO:0003935">
    <property type="term" value="F:GTP cyclohydrolase II activity"/>
    <property type="evidence" value="ECO:0007669"/>
    <property type="project" value="UniProtKB-UniRule"/>
</dbReference>
<dbReference type="GO" id="GO:0000287">
    <property type="term" value="F:magnesium ion binding"/>
    <property type="evidence" value="ECO:0007669"/>
    <property type="project" value="UniProtKB-UniRule"/>
</dbReference>
<dbReference type="RefSeq" id="WP_125057423.1">
    <property type="nucleotide sequence ID" value="NZ_BHZD01000001.1"/>
</dbReference>
<evidence type="ECO:0000256" key="14">
    <source>
        <dbReference type="ARBA" id="ARBA00023211"/>
    </source>
</evidence>
<evidence type="ECO:0000256" key="15">
    <source>
        <dbReference type="ARBA" id="ARBA00023239"/>
    </source>
</evidence>
<comment type="pathway">
    <text evidence="4 19">Cofactor biosynthesis; riboflavin biosynthesis; 5-amino-6-(D-ribitylamino)uracil from GTP: step 1/4.</text>
</comment>
<dbReference type="SUPFAM" id="SSF142695">
    <property type="entry name" value="RibA-like"/>
    <property type="match status" value="1"/>
</dbReference>
<sequence>MTALQSWYDPEGAVERDAVLALDPVEQAVADIAAGRPVVVVDDENRENEGDLIVAAERVTPEILAFMMSECRGLICAPMEGAELDRLALPQMVEHNTESMRTAFTVSVDATPAHGVSTGISAADRATTLRLLASGEATPADFVRPGHIFPLRAREGGVLARNGHTEAGVDLARLAGLRPAAAIVEIAGEDGTMLRLPELVPFARKHGLSIISIEDLIAYRRSSEPTVRREAETRLPTRHGEFTAYGYRSTVDGVEHIALVAGEIGDGEDILVRVHSECLTGDIFHSLRCDCGPQLEESLRRVQEAGRGVVIYLRGHEGRGIGLLSKLRAYELQERGRDTLDANLELGLPADARDYGAGAQVLADLGVRSLRLMTNNPEKTEALVRHGLKVLGREPMPVQAGEHNLRYLRTKRDRMGHDLPWLDADRASACGNQ</sequence>
<dbReference type="InterPro" id="IPR036144">
    <property type="entry name" value="RibA-like_sf"/>
</dbReference>
<dbReference type="GO" id="GO:0030145">
    <property type="term" value="F:manganese ion binding"/>
    <property type="evidence" value="ECO:0007669"/>
    <property type="project" value="UniProtKB-UniRule"/>
</dbReference>
<dbReference type="InterPro" id="IPR000926">
    <property type="entry name" value="RibA"/>
</dbReference>
<comment type="caution">
    <text evidence="21">The sequence shown here is derived from an EMBL/GenBank/DDBJ whole genome shotgun (WGS) entry which is preliminary data.</text>
</comment>
<evidence type="ECO:0000256" key="1">
    <source>
        <dbReference type="ARBA" id="ARBA00000141"/>
    </source>
</evidence>
<evidence type="ECO:0000256" key="12">
    <source>
        <dbReference type="ARBA" id="ARBA00022842"/>
    </source>
</evidence>
<comment type="function">
    <text evidence="17 19">Catalyzes the conversion of GTP to 2,5-diamino-6-ribosylamino-4(3H)-pyrimidinone 5'-phosphate (DARP), formate and pyrophosphate.</text>
</comment>
<evidence type="ECO:0000256" key="8">
    <source>
        <dbReference type="ARBA" id="ARBA00022723"/>
    </source>
</evidence>
<evidence type="ECO:0000259" key="20">
    <source>
        <dbReference type="Pfam" id="PF00925"/>
    </source>
</evidence>
<comment type="function">
    <text evidence="3 19">Catalyzes the conversion of D-ribulose 5-phosphate to formate and 3,4-dihydroxy-2-butanone 4-phosphate.</text>
</comment>
<dbReference type="HAMAP" id="MF_00180">
    <property type="entry name" value="RibB"/>
    <property type="match status" value="1"/>
</dbReference>
<feature type="active site" description="Proton acceptor; for GTP cyclohydrolase activity" evidence="19">
    <location>
        <position position="351"/>
    </location>
</feature>
<feature type="domain" description="GTP cyclohydrolase II" evidence="20">
    <location>
        <begin position="229"/>
        <end position="394"/>
    </location>
</feature>
<dbReference type="HAMAP" id="MF_00179">
    <property type="entry name" value="RibA"/>
    <property type="match status" value="1"/>
</dbReference>
<evidence type="ECO:0000256" key="6">
    <source>
        <dbReference type="ARBA" id="ARBA00005520"/>
    </source>
</evidence>
<evidence type="ECO:0000313" key="22">
    <source>
        <dbReference type="Proteomes" id="UP000286746"/>
    </source>
</evidence>
<dbReference type="EC" id="4.1.99.12" evidence="19"/>
<reference evidence="21 22" key="1">
    <citation type="submission" date="2018-11" db="EMBL/GenBank/DDBJ databases">
        <title>Whole genome sequence of Streptomyces paromomycinus NBRC 15454(T).</title>
        <authorList>
            <person name="Komaki H."/>
            <person name="Tamura T."/>
        </authorList>
    </citation>
    <scope>NUCLEOTIDE SEQUENCE [LARGE SCALE GENOMIC DNA]</scope>
    <source>
        <strain evidence="21 22">NBRC 15454</strain>
    </source>
</reference>
<feature type="binding site" evidence="19">
    <location>
        <position position="339"/>
    </location>
    <ligand>
        <name>GTP</name>
        <dbReference type="ChEBI" id="CHEBI:37565"/>
    </ligand>
</feature>
<feature type="binding site" evidence="19">
    <location>
        <position position="51"/>
    </location>
    <ligand>
        <name>D-ribulose 5-phosphate</name>
        <dbReference type="ChEBI" id="CHEBI:58121"/>
    </ligand>
</feature>
<keyword evidence="11 19" id="KW-0862">Zinc</keyword>
<dbReference type="PANTHER" id="PTHR21327">
    <property type="entry name" value="GTP CYCLOHYDROLASE II-RELATED"/>
    <property type="match status" value="1"/>
</dbReference>
<comment type="cofactor">
    <cofactor evidence="19">
        <name>Mg(2+)</name>
        <dbReference type="ChEBI" id="CHEBI:18420"/>
    </cofactor>
    <cofactor evidence="19">
        <name>Mn(2+)</name>
        <dbReference type="ChEBI" id="CHEBI:29035"/>
    </cofactor>
    <text evidence="19">Binds 2 divalent metal cations per subunit. Magnesium or manganese.</text>
</comment>
<comment type="catalytic activity">
    <reaction evidence="1 19">
        <text>D-ribulose 5-phosphate = (2S)-2-hydroxy-3-oxobutyl phosphate + formate + H(+)</text>
        <dbReference type="Rhea" id="RHEA:18457"/>
        <dbReference type="ChEBI" id="CHEBI:15378"/>
        <dbReference type="ChEBI" id="CHEBI:15740"/>
        <dbReference type="ChEBI" id="CHEBI:58121"/>
        <dbReference type="ChEBI" id="CHEBI:58830"/>
        <dbReference type="EC" id="4.1.99.12"/>
    </reaction>
</comment>
<feature type="binding site" evidence="19">
    <location>
        <position position="289"/>
    </location>
    <ligand>
        <name>Zn(2+)</name>
        <dbReference type="ChEBI" id="CHEBI:29105"/>
        <note>catalytic</note>
    </ligand>
</feature>
<dbReference type="Gene3D" id="3.40.50.10990">
    <property type="entry name" value="GTP cyclohydrolase II"/>
    <property type="match status" value="1"/>
</dbReference>
<dbReference type="InterPro" id="IPR016299">
    <property type="entry name" value="Riboflavin_synth_RibBA"/>
</dbReference>
<dbReference type="NCBIfam" id="TIGR00505">
    <property type="entry name" value="ribA"/>
    <property type="match status" value="1"/>
</dbReference>
<dbReference type="InterPro" id="IPR017945">
    <property type="entry name" value="DHBP_synth_RibB-like_a/b_dom"/>
</dbReference>
<feature type="binding site" evidence="19">
    <location>
        <position position="47"/>
    </location>
    <ligand>
        <name>Mg(2+)</name>
        <dbReference type="ChEBI" id="CHEBI:18420"/>
        <label>1</label>
    </ligand>
</feature>
<evidence type="ECO:0000256" key="16">
    <source>
        <dbReference type="ARBA" id="ARBA00023268"/>
    </source>
</evidence>
<dbReference type="InterPro" id="IPR000422">
    <property type="entry name" value="DHBP_synthase_RibB"/>
</dbReference>
<feature type="active site" description="Nucleophile; for GTP cyclohydrolase activity" evidence="19">
    <location>
        <position position="353"/>
    </location>
</feature>
<feature type="binding site" evidence="19">
    <location>
        <position position="47"/>
    </location>
    <ligand>
        <name>Mg(2+)</name>
        <dbReference type="ChEBI" id="CHEBI:18420"/>
        <label>2</label>
    </ligand>
</feature>
<feature type="binding site" evidence="19">
    <location>
        <position position="164"/>
    </location>
    <ligand>
        <name>Mg(2+)</name>
        <dbReference type="ChEBI" id="CHEBI:18420"/>
        <label>2</label>
    </ligand>
</feature>
<keyword evidence="9 19" id="KW-0547">Nucleotide-binding</keyword>
<evidence type="ECO:0000256" key="11">
    <source>
        <dbReference type="ARBA" id="ARBA00022833"/>
    </source>
</evidence>
<evidence type="ECO:0000313" key="21">
    <source>
        <dbReference type="EMBL" id="GCD47270.1"/>
    </source>
</evidence>
<dbReference type="InterPro" id="IPR032677">
    <property type="entry name" value="GTP_cyclohydro_II"/>
</dbReference>
<keyword evidence="10 19" id="KW-0378">Hydrolase</keyword>
<evidence type="ECO:0000256" key="19">
    <source>
        <dbReference type="HAMAP-Rule" id="MF_01283"/>
    </source>
</evidence>
<dbReference type="GO" id="GO:0005525">
    <property type="term" value="F:GTP binding"/>
    <property type="evidence" value="ECO:0007669"/>
    <property type="project" value="UniProtKB-KW"/>
</dbReference>
<dbReference type="PIRSF" id="PIRSF001259">
    <property type="entry name" value="RibA"/>
    <property type="match status" value="1"/>
</dbReference>
<feature type="binding site" evidence="19">
    <location>
        <position position="379"/>
    </location>
    <ligand>
        <name>GTP</name>
        <dbReference type="ChEBI" id="CHEBI:37565"/>
    </ligand>
</feature>
<feature type="binding site" evidence="19">
    <location>
        <position position="185"/>
    </location>
    <ligand>
        <name>D-ribulose 5-phosphate</name>
        <dbReference type="ChEBI" id="CHEBI:58121"/>
    </ligand>
</feature>
<keyword evidence="12 19" id="KW-0460">Magnesium</keyword>
<dbReference type="NCBIfam" id="NF006803">
    <property type="entry name" value="PRK09311.1"/>
    <property type="match status" value="1"/>
</dbReference>
<dbReference type="Proteomes" id="UP000286746">
    <property type="component" value="Unassembled WGS sequence"/>
</dbReference>
<evidence type="ECO:0000256" key="3">
    <source>
        <dbReference type="ARBA" id="ARBA00002284"/>
    </source>
</evidence>
<feature type="binding site" evidence="19">
    <location>
        <position position="294"/>
    </location>
    <ligand>
        <name>GTP</name>
        <dbReference type="ChEBI" id="CHEBI:37565"/>
    </ligand>
</feature>
<feature type="binding site" evidence="19">
    <location>
        <position position="291"/>
    </location>
    <ligand>
        <name>Zn(2+)</name>
        <dbReference type="ChEBI" id="CHEBI:29105"/>
        <note>catalytic</note>
    </ligand>
</feature>
<dbReference type="EMBL" id="BHZD01000001">
    <property type="protein sequence ID" value="GCD47270.1"/>
    <property type="molecule type" value="Genomic_DNA"/>
</dbReference>
<feature type="region of interest" description="GTP cyclohydrolase II" evidence="19">
    <location>
        <begin position="223"/>
        <end position="433"/>
    </location>
</feature>
<dbReference type="PANTHER" id="PTHR21327:SF18">
    <property type="entry name" value="3,4-DIHYDROXY-2-BUTANONE 4-PHOSPHATE SYNTHASE"/>
    <property type="match status" value="1"/>
</dbReference>
<feature type="binding site" evidence="19">
    <location>
        <begin position="317"/>
        <end position="319"/>
    </location>
    <ligand>
        <name>GTP</name>
        <dbReference type="ChEBI" id="CHEBI:37565"/>
    </ligand>
</feature>
<evidence type="ECO:0000256" key="17">
    <source>
        <dbReference type="ARBA" id="ARBA00043932"/>
    </source>
</evidence>
<dbReference type="Pfam" id="PF00926">
    <property type="entry name" value="DHBP_synthase"/>
    <property type="match status" value="1"/>
</dbReference>
<keyword evidence="7 19" id="KW-0686">Riboflavin biosynthesis</keyword>
<evidence type="ECO:0000256" key="2">
    <source>
        <dbReference type="ARBA" id="ARBA00001936"/>
    </source>
</evidence>
<comment type="similarity">
    <text evidence="19">In the C-terminal section; belongs to the GTP cyclohydrolase II family.</text>
</comment>
<protein>
    <recommendedName>
        <fullName evidence="19">Riboflavin biosynthesis protein RibBA</fullName>
    </recommendedName>
    <domain>
        <recommendedName>
            <fullName evidence="19">3,4-dihydroxy-2-butanone 4-phosphate synthase</fullName>
            <shortName evidence="19">DHBP synthase</shortName>
            <ecNumber evidence="19">4.1.99.12</ecNumber>
        </recommendedName>
    </domain>
    <domain>
        <recommendedName>
            <fullName evidence="19">GTP cyclohydrolase-2</fullName>
            <ecNumber evidence="19">3.5.4.25</ecNumber>
        </recommendedName>
        <alternativeName>
            <fullName evidence="19">GTP cyclohydrolase II</fullName>
        </alternativeName>
    </domain>
</protein>
<dbReference type="FunFam" id="3.40.50.10990:FF:000001">
    <property type="entry name" value="Riboflavin biosynthesis protein RibBA"/>
    <property type="match status" value="1"/>
</dbReference>
<dbReference type="GO" id="GO:0008270">
    <property type="term" value="F:zinc ion binding"/>
    <property type="evidence" value="ECO:0007669"/>
    <property type="project" value="UniProtKB-UniRule"/>
</dbReference>
<dbReference type="SUPFAM" id="SSF55821">
    <property type="entry name" value="YrdC/RibB"/>
    <property type="match status" value="1"/>
</dbReference>
<dbReference type="AlphaFoldDB" id="A0A401WDC0"/>
<feature type="binding site" evidence="19">
    <location>
        <begin position="273"/>
        <end position="277"/>
    </location>
    <ligand>
        <name>GTP</name>
        <dbReference type="ChEBI" id="CHEBI:37565"/>
    </ligand>
</feature>
<proteinExistence type="inferred from homology"/>
<dbReference type="GO" id="GO:0009231">
    <property type="term" value="P:riboflavin biosynthetic process"/>
    <property type="evidence" value="ECO:0007669"/>
    <property type="project" value="UniProtKB-UniRule"/>
</dbReference>
<dbReference type="UniPathway" id="UPA00275">
    <property type="reaction ID" value="UER00399"/>
</dbReference>
<comment type="catalytic activity">
    <reaction evidence="18 19">
        <text>GTP + 4 H2O = 2,5-diamino-6-hydroxy-4-(5-phosphoribosylamino)-pyrimidine + formate + 2 phosphate + 3 H(+)</text>
        <dbReference type="Rhea" id="RHEA:23704"/>
        <dbReference type="ChEBI" id="CHEBI:15377"/>
        <dbReference type="ChEBI" id="CHEBI:15378"/>
        <dbReference type="ChEBI" id="CHEBI:15740"/>
        <dbReference type="ChEBI" id="CHEBI:37565"/>
        <dbReference type="ChEBI" id="CHEBI:43474"/>
        <dbReference type="ChEBI" id="CHEBI:58614"/>
        <dbReference type="EC" id="3.5.4.25"/>
    </reaction>
</comment>
<evidence type="ECO:0000256" key="10">
    <source>
        <dbReference type="ARBA" id="ARBA00022801"/>
    </source>
</evidence>
<evidence type="ECO:0000256" key="5">
    <source>
        <dbReference type="ARBA" id="ARBA00004904"/>
    </source>
</evidence>
<comment type="similarity">
    <text evidence="6 19">In the N-terminal section; belongs to the DHBP synthase family.</text>
</comment>